<evidence type="ECO:0000256" key="13">
    <source>
        <dbReference type="ARBA" id="ARBA00023163"/>
    </source>
</evidence>
<keyword evidence="12" id="KW-0010">Activator</keyword>
<keyword evidence="7" id="KW-0347">Helicase</keyword>
<evidence type="ECO:0000313" key="21">
    <source>
        <dbReference type="Proteomes" id="UP000433883"/>
    </source>
</evidence>
<dbReference type="SMART" id="SM00490">
    <property type="entry name" value="HELICc"/>
    <property type="match status" value="1"/>
</dbReference>
<feature type="compositionally biased region" description="Polar residues" evidence="16">
    <location>
        <begin position="595"/>
        <end position="604"/>
    </location>
</feature>
<comment type="similarity">
    <text evidence="2">Belongs to the SNF2/RAD54 helicase family. SWR1 subfamily.</text>
</comment>
<dbReference type="GO" id="GO:0003678">
    <property type="term" value="F:DNA helicase activity"/>
    <property type="evidence" value="ECO:0007669"/>
    <property type="project" value="UniProtKB-EC"/>
</dbReference>
<reference evidence="19 21" key="1">
    <citation type="submission" date="2019-11" db="EMBL/GenBank/DDBJ databases">
        <title>Venturia inaequalis Genome Resource.</title>
        <authorList>
            <person name="Lichtner F.J."/>
        </authorList>
    </citation>
    <scope>NUCLEOTIDE SEQUENCE [LARGE SCALE GENOMIC DNA]</scope>
    <source>
        <strain evidence="19">Bline_iso_100314</strain>
        <strain evidence="20 22">DMI_063113</strain>
    </source>
</reference>
<keyword evidence="8" id="KW-0067">ATP-binding</keyword>
<evidence type="ECO:0000256" key="6">
    <source>
        <dbReference type="ARBA" id="ARBA00022801"/>
    </source>
</evidence>
<feature type="compositionally biased region" description="Polar residues" evidence="16">
    <location>
        <begin position="191"/>
        <end position="208"/>
    </location>
</feature>
<evidence type="ECO:0000313" key="19">
    <source>
        <dbReference type="EMBL" id="KAE9965878.1"/>
    </source>
</evidence>
<feature type="compositionally biased region" description="Acidic residues" evidence="16">
    <location>
        <begin position="647"/>
        <end position="678"/>
    </location>
</feature>
<keyword evidence="14" id="KW-0539">Nucleus</keyword>
<feature type="domain" description="Helicase ATP-binding" evidence="17">
    <location>
        <begin position="811"/>
        <end position="976"/>
    </location>
</feature>
<comment type="subunit">
    <text evidence="3">Component of the SWR1 chromatin-remodeling complex.</text>
</comment>
<evidence type="ECO:0000313" key="22">
    <source>
        <dbReference type="Proteomes" id="UP000490939"/>
    </source>
</evidence>
<evidence type="ECO:0000256" key="3">
    <source>
        <dbReference type="ARBA" id="ARBA00011826"/>
    </source>
</evidence>
<feature type="compositionally biased region" description="Acidic residues" evidence="16">
    <location>
        <begin position="558"/>
        <end position="576"/>
    </location>
</feature>
<feature type="region of interest" description="Disordered" evidence="16">
    <location>
        <begin position="1"/>
        <end position="290"/>
    </location>
</feature>
<name>A0A8H3UA14_VENIN</name>
<feature type="compositionally biased region" description="Basic and acidic residues" evidence="16">
    <location>
        <begin position="152"/>
        <end position="164"/>
    </location>
</feature>
<dbReference type="CDD" id="cd18793">
    <property type="entry name" value="SF2_C_SNF"/>
    <property type="match status" value="1"/>
</dbReference>
<feature type="compositionally biased region" description="Polar residues" evidence="16">
    <location>
        <begin position="69"/>
        <end position="78"/>
    </location>
</feature>
<evidence type="ECO:0000256" key="5">
    <source>
        <dbReference type="ARBA" id="ARBA00022741"/>
    </source>
</evidence>
<evidence type="ECO:0000256" key="10">
    <source>
        <dbReference type="ARBA" id="ARBA00023015"/>
    </source>
</evidence>
<evidence type="ECO:0000256" key="14">
    <source>
        <dbReference type="ARBA" id="ARBA00023242"/>
    </source>
</evidence>
<keyword evidence="9" id="KW-0156">Chromatin regulator</keyword>
<evidence type="ECO:0000256" key="1">
    <source>
        <dbReference type="ARBA" id="ARBA00004123"/>
    </source>
</evidence>
<evidence type="ECO:0000313" key="20">
    <source>
        <dbReference type="EMBL" id="KAE9994510.1"/>
    </source>
</evidence>
<evidence type="ECO:0000256" key="15">
    <source>
        <dbReference type="ARBA" id="ARBA00047995"/>
    </source>
</evidence>
<dbReference type="PANTHER" id="PTHR45685:SF1">
    <property type="entry name" value="HELICASE SRCAP"/>
    <property type="match status" value="1"/>
</dbReference>
<protein>
    <recommendedName>
        <fullName evidence="4">DNA helicase</fullName>
        <ecNumber evidence="4">3.6.4.12</ecNumber>
    </recommendedName>
</protein>
<accession>A0A8H3UA14</accession>
<feature type="compositionally biased region" description="Polar residues" evidence="16">
    <location>
        <begin position="232"/>
        <end position="250"/>
    </location>
</feature>
<dbReference type="InterPro" id="IPR027417">
    <property type="entry name" value="P-loop_NTPase"/>
</dbReference>
<dbReference type="FunFam" id="3.40.50.10810:FF:000005">
    <property type="entry name" value="Photoperiod-independent early flowering 1"/>
    <property type="match status" value="1"/>
</dbReference>
<feature type="compositionally biased region" description="Basic and acidic residues" evidence="16">
    <location>
        <begin position="478"/>
        <end position="491"/>
    </location>
</feature>
<evidence type="ECO:0000256" key="11">
    <source>
        <dbReference type="ARBA" id="ARBA00023125"/>
    </source>
</evidence>
<feature type="compositionally biased region" description="Polar residues" evidence="16">
    <location>
        <begin position="467"/>
        <end position="477"/>
    </location>
</feature>
<dbReference type="GO" id="GO:0005524">
    <property type="term" value="F:ATP binding"/>
    <property type="evidence" value="ECO:0007669"/>
    <property type="project" value="UniProtKB-KW"/>
</dbReference>
<feature type="compositionally biased region" description="Polar residues" evidence="16">
    <location>
        <begin position="104"/>
        <end position="113"/>
    </location>
</feature>
<dbReference type="GO" id="GO:0003677">
    <property type="term" value="F:DNA binding"/>
    <property type="evidence" value="ECO:0007669"/>
    <property type="project" value="UniProtKB-KW"/>
</dbReference>
<dbReference type="SMART" id="SM00487">
    <property type="entry name" value="DEXDc"/>
    <property type="match status" value="1"/>
</dbReference>
<keyword evidence="10" id="KW-0805">Transcription regulation</keyword>
<keyword evidence="6" id="KW-0378">Hydrolase</keyword>
<dbReference type="EC" id="3.6.4.12" evidence="4"/>
<dbReference type="EMBL" id="WNWR01000006">
    <property type="protein sequence ID" value="KAE9994510.1"/>
    <property type="molecule type" value="Genomic_DNA"/>
</dbReference>
<dbReference type="FunFam" id="3.40.50.300:FF:000655">
    <property type="entry name" value="Protein PHOTOPERIOD-INDEPENDENT EARLY FLOWERING 1"/>
    <property type="match status" value="1"/>
</dbReference>
<comment type="catalytic activity">
    <reaction evidence="15">
        <text>ATP + H2O = ADP + phosphate + H(+)</text>
        <dbReference type="Rhea" id="RHEA:13065"/>
        <dbReference type="ChEBI" id="CHEBI:15377"/>
        <dbReference type="ChEBI" id="CHEBI:15378"/>
        <dbReference type="ChEBI" id="CHEBI:30616"/>
        <dbReference type="ChEBI" id="CHEBI:43474"/>
        <dbReference type="ChEBI" id="CHEBI:456216"/>
        <dbReference type="EC" id="3.6.4.12"/>
    </reaction>
</comment>
<dbReference type="InterPro" id="IPR001650">
    <property type="entry name" value="Helicase_C-like"/>
</dbReference>
<dbReference type="PROSITE" id="PS00690">
    <property type="entry name" value="DEAH_ATP_HELICASE"/>
    <property type="match status" value="1"/>
</dbReference>
<feature type="compositionally biased region" description="Polar residues" evidence="16">
    <location>
        <begin position="492"/>
        <end position="504"/>
    </location>
</feature>
<dbReference type="GO" id="GO:0006338">
    <property type="term" value="P:chromatin remodeling"/>
    <property type="evidence" value="ECO:0007669"/>
    <property type="project" value="TreeGrafter"/>
</dbReference>
<feature type="region of interest" description="Disordered" evidence="16">
    <location>
        <begin position="1566"/>
        <end position="1585"/>
    </location>
</feature>
<evidence type="ECO:0000256" key="4">
    <source>
        <dbReference type="ARBA" id="ARBA00012551"/>
    </source>
</evidence>
<evidence type="ECO:0000256" key="2">
    <source>
        <dbReference type="ARBA" id="ARBA00009220"/>
    </source>
</evidence>
<dbReference type="GO" id="GO:0000812">
    <property type="term" value="C:Swr1 complex"/>
    <property type="evidence" value="ECO:0007669"/>
    <property type="project" value="TreeGrafter"/>
</dbReference>
<dbReference type="InterPro" id="IPR038718">
    <property type="entry name" value="SNF2-like_sf"/>
</dbReference>
<dbReference type="PROSITE" id="PS51192">
    <property type="entry name" value="HELICASE_ATP_BIND_1"/>
    <property type="match status" value="1"/>
</dbReference>
<gene>
    <name evidence="19" type="ORF">BLS_007348</name>
    <name evidence="20" type="ORF">EG327_009188</name>
</gene>
<evidence type="ECO:0000259" key="17">
    <source>
        <dbReference type="PROSITE" id="PS51192"/>
    </source>
</evidence>
<feature type="compositionally biased region" description="Basic and acidic residues" evidence="16">
    <location>
        <begin position="117"/>
        <end position="144"/>
    </location>
</feature>
<feature type="compositionally biased region" description="Acidic residues" evidence="16">
    <location>
        <begin position="510"/>
        <end position="535"/>
    </location>
</feature>
<keyword evidence="5" id="KW-0547">Nucleotide-binding</keyword>
<dbReference type="PROSITE" id="PS51194">
    <property type="entry name" value="HELICASE_CTER"/>
    <property type="match status" value="1"/>
</dbReference>
<dbReference type="Gene3D" id="3.40.50.300">
    <property type="entry name" value="P-loop containing nucleotide triphosphate hydrolases"/>
    <property type="match status" value="1"/>
</dbReference>
<dbReference type="EMBL" id="WNWQ01000571">
    <property type="protein sequence ID" value="KAE9965878.1"/>
    <property type="molecule type" value="Genomic_DNA"/>
</dbReference>
<organism evidence="19 21">
    <name type="scientific">Venturia inaequalis</name>
    <name type="common">Apple scab fungus</name>
    <dbReference type="NCBI Taxonomy" id="5025"/>
    <lineage>
        <taxon>Eukaryota</taxon>
        <taxon>Fungi</taxon>
        <taxon>Dikarya</taxon>
        <taxon>Ascomycota</taxon>
        <taxon>Pezizomycotina</taxon>
        <taxon>Dothideomycetes</taxon>
        <taxon>Pleosporomycetidae</taxon>
        <taxon>Venturiales</taxon>
        <taxon>Venturiaceae</taxon>
        <taxon>Venturia</taxon>
    </lineage>
</organism>
<comment type="caution">
    <text evidence="19">The sequence shown here is derived from an EMBL/GenBank/DDBJ whole genome shotgun (WGS) entry which is preliminary data.</text>
</comment>
<feature type="domain" description="Helicase C-terminal" evidence="18">
    <location>
        <begin position="1348"/>
        <end position="1498"/>
    </location>
</feature>
<dbReference type="PANTHER" id="PTHR45685">
    <property type="entry name" value="HELICASE SRCAP-RELATED"/>
    <property type="match status" value="1"/>
</dbReference>
<keyword evidence="11" id="KW-0238">DNA-binding</keyword>
<dbReference type="InterPro" id="IPR050520">
    <property type="entry name" value="INO80/SWR1_helicase"/>
</dbReference>
<dbReference type="Gene3D" id="3.40.50.10810">
    <property type="entry name" value="Tandem AAA-ATPase domain"/>
    <property type="match status" value="1"/>
</dbReference>
<evidence type="ECO:0000256" key="7">
    <source>
        <dbReference type="ARBA" id="ARBA00022806"/>
    </source>
</evidence>
<evidence type="ECO:0000256" key="8">
    <source>
        <dbReference type="ARBA" id="ARBA00022840"/>
    </source>
</evidence>
<dbReference type="Pfam" id="PF00271">
    <property type="entry name" value="Helicase_C"/>
    <property type="match status" value="1"/>
</dbReference>
<evidence type="ECO:0000256" key="9">
    <source>
        <dbReference type="ARBA" id="ARBA00022853"/>
    </source>
</evidence>
<evidence type="ECO:0000256" key="12">
    <source>
        <dbReference type="ARBA" id="ARBA00023159"/>
    </source>
</evidence>
<dbReference type="Proteomes" id="UP000433883">
    <property type="component" value="Unassembled WGS sequence"/>
</dbReference>
<dbReference type="SUPFAM" id="SSF52540">
    <property type="entry name" value="P-loop containing nucleoside triphosphate hydrolases"/>
    <property type="match status" value="2"/>
</dbReference>
<proteinExistence type="inferred from homology"/>
<dbReference type="InterPro" id="IPR000330">
    <property type="entry name" value="SNF2_N"/>
</dbReference>
<dbReference type="Pfam" id="PF00176">
    <property type="entry name" value="SNF2-rel_dom"/>
    <property type="match status" value="1"/>
</dbReference>
<evidence type="ECO:0000256" key="16">
    <source>
        <dbReference type="SAM" id="MobiDB-lite"/>
    </source>
</evidence>
<keyword evidence="13" id="KW-0804">Transcription</keyword>
<keyword evidence="22" id="KW-1185">Reference proteome</keyword>
<comment type="subcellular location">
    <subcellularLocation>
        <location evidence="1">Nucleus</location>
    </subcellularLocation>
</comment>
<dbReference type="InterPro" id="IPR049730">
    <property type="entry name" value="SNF2/RAD54-like_C"/>
</dbReference>
<dbReference type="InterPro" id="IPR014001">
    <property type="entry name" value="Helicase_ATP-bd"/>
</dbReference>
<dbReference type="GO" id="GO:0042393">
    <property type="term" value="F:histone binding"/>
    <property type="evidence" value="ECO:0007669"/>
    <property type="project" value="TreeGrafter"/>
</dbReference>
<dbReference type="Proteomes" id="UP000490939">
    <property type="component" value="Unassembled WGS sequence"/>
</dbReference>
<sequence>MSEGDLGSNNHGIDTPVLTTPIDDTAPPTPVNGDHLNGTNGHSTEPGDLQSESDGHAIPQPKKRKLDSNSKSGRSSRAPSPPWKLPIAAGPSATIVDGRRQSSRKVNTSSAPTSEPEDTKPRSGPEKSKSAERRMTRPYSESKPRLSYGELHNGRMETQSKEQKSSSQKSFKKPRRPSTKETPAASKRGRSQSGALTESSDQSETPLPSKSKSRNRRRSSQVEEDAEATPKANGQPSRSSQNGDTPTTAPRFQKLKLFVRDSPQNSRKYPPMLTLPILHPKARPPDKQYASFEEWLKQDDPLEDEPEARVSKEVAQREAQARLRLSKAAEPGGIFSEENRVRFQNDDWKEPEPRYGHWSHVVAHAENFQKLLVAESTKHRRTAKKAATDCRFAIYAEDRWEFLRESKSIEQIWKEEEGYQIKRYAQVVKDVEARWKLAMEEFTRIKIQEGERVTEKLGQKALDDMLDQSTQILNQNRPRSESDTRSMDRSSVDLSGSDTGTNPSDSEDRQPEDDDENMSDSSDDEDNIEAQDEDANLSPDALKRKYASVLQQQREESDASEEESEGEDEASDVEAEQLDKEKSKTAALVGDSVDSHSPQLNSEGNGEMIDHITNTADVEMEDNSESAPPQLDEVDDILMDGSSDASTDMDDDMGSSDDDSESEGMEDDEDEEDGEDEAGSGLMGFLAPKEREKIATEASSPPDEKMQDIPTTNGHNGLEAPEEEEASEEIPRDDMDNTNSLKANGHDENLTHKNRPRSVSMADTIEMTATRLRSESATPQTPKTPSKVEVPSLLLRGTLREYQHNGLDWLANLYLGDRNGILADEMGLGKTIQTIALLAHLAIKYGVWGPHLVVVPSSVMLNWEIEFKKWLPGFKILTYYGDQDERRRKREGWLNDDKWNVCITSYQLILKDQQAFKRRSWHYLILDEAHNIKNFQSQRWQVLLTFKTHSRLLLTGTPLQNNLQELWSLLYFLMPAGLDGAGGFADLEKFLNSMKRPADQILDQGMQKLDAEAQARVTKLHEVLRPFLLRRLKADVEKQMPGKYEHVVYCRLSKRQRQLYDEFMGRTETKRTLTSGNYMSIINCLMSLRKVCNHPDLFETRQIVTSFAMPKSVVAEYASTESLIRHRLRAEDKIDLAYCGLCLAAFEPFGRCHHQRRSRLNAIKTFAALASRQTERLNVKVEKLGTTMRDALAHVTDAAEMSVLDQLKSCVKHTQRQEEAFPIYGTDFVDFLTLPSRFTPTRPGRKKQLWYSMGDWYLDTNTRLPELMPSLYQVAERDEPLIRTFGCITPAVVAEDVLPLALTPRGIEIVKEAQKLAPRDPFHEARIKLSIAFPDKRLLQYDCGKLQRLDTLLRQLQAGGHRCLIFTQMTKVLDILEQFLNIHGHRYLRLDGSTKIEQRQLLTDQFNNDTRILAFILSSRSGGLGINLTGADTVIFYDLDWNPAMDAQCQDRAHRIGQTRDVHIYRFVSEYTIEANILRKSNQKRLLDDVIIQKGEFTSDNFNRVTYKDAFDDPTELNGEDAEASAAMDRVLGEVTGLGKVLEQVEDKEDTMAAKAAQKEIIHEDAEDFNESTNANTPKDAATTPGTDLAQQAMEMEGEDAMYKNVDEYMMRYYLEYEMAHITYYLPPKPSRRNAKKGRSYRGR</sequence>
<feature type="region of interest" description="Disordered" evidence="16">
    <location>
        <begin position="466"/>
        <end position="761"/>
    </location>
</feature>
<dbReference type="Gene3D" id="1.20.120.850">
    <property type="entry name" value="SWI2/SNF2 ATPases, N-terminal domain"/>
    <property type="match status" value="1"/>
</dbReference>
<dbReference type="GO" id="GO:0016887">
    <property type="term" value="F:ATP hydrolysis activity"/>
    <property type="evidence" value="ECO:0007669"/>
    <property type="project" value="TreeGrafter"/>
</dbReference>
<dbReference type="InterPro" id="IPR002464">
    <property type="entry name" value="DNA/RNA_helicase_DEAH_CS"/>
</dbReference>
<evidence type="ECO:0000259" key="18">
    <source>
        <dbReference type="PROSITE" id="PS51194"/>
    </source>
</evidence>